<dbReference type="RefSeq" id="WP_318799212.1">
    <property type="nucleotide sequence ID" value="NZ_JARUJP010000036.1"/>
</dbReference>
<evidence type="ECO:0000313" key="3">
    <source>
        <dbReference type="EMBL" id="MDW8803012.1"/>
    </source>
</evidence>
<dbReference type="Proteomes" id="UP001281656">
    <property type="component" value="Unassembled WGS sequence"/>
</dbReference>
<dbReference type="Pfam" id="PF00144">
    <property type="entry name" value="Beta-lactamase"/>
    <property type="match status" value="1"/>
</dbReference>
<evidence type="ECO:0000256" key="1">
    <source>
        <dbReference type="SAM" id="Phobius"/>
    </source>
</evidence>
<evidence type="ECO:0000313" key="4">
    <source>
        <dbReference type="Proteomes" id="UP001281656"/>
    </source>
</evidence>
<dbReference type="PANTHER" id="PTHR46825">
    <property type="entry name" value="D-ALANYL-D-ALANINE-CARBOXYPEPTIDASE/ENDOPEPTIDASE AMPH"/>
    <property type="match status" value="1"/>
</dbReference>
<accession>A0ABU4JXW8</accession>
<protein>
    <submittedName>
        <fullName evidence="3">Serine hydrolase</fullName>
        <ecNumber evidence="3">3.1.1.103</ecNumber>
    </submittedName>
</protein>
<dbReference type="SUPFAM" id="SSF56601">
    <property type="entry name" value="beta-lactamase/transpeptidase-like"/>
    <property type="match status" value="1"/>
</dbReference>
<keyword evidence="1" id="KW-1133">Transmembrane helix</keyword>
<sequence>MRKRLYIILMLIIFLTPLIFYPLSVNADTIIKKEAIDEFVTNYLKRNGLPGASIVIVKDGKVIYEKGYGYDSEGKALTEKTLMRIGSVSKSFTAFSVLQLVDEGKVNLDNPVVKYLPELTMDDPRLQKVTVRHLLSHTSGIPDPTIVPPASTLKAGIHRLHDWKLNWQPGDKYLYSNANYWVLARLVEVISGMEFPQYLKQKIFYPLGMDDTLSAINSGDPVKGLSQGYITAYGTALPWSELEQMFAGSGGVISTAADMGKWLSMHTNEGKNMNGERLLSKSLLEESYSPQPGSPKYGLGWSLSSPNIKPALISHSGALSTIQAQQDIVPSSGYAVAVMLNSFTTTLEHSYEISSGIIQLTEGQIPDAKAPTPKIIDLSLGFITLIYLILGTKGILRSSEWSNRRKQHPTWRYYLRLMPQVIPVLFIGWLFFIVPNLQNNSATIKDAFGLWPAAMLFFTVVFLIGVVVTVMRTYYRGRLNRN</sequence>
<dbReference type="Gene3D" id="3.40.710.10">
    <property type="entry name" value="DD-peptidase/beta-lactamase superfamily"/>
    <property type="match status" value="1"/>
</dbReference>
<reference evidence="3 4" key="1">
    <citation type="submission" date="2023-04" db="EMBL/GenBank/DDBJ databases">
        <title>Clostridium tannerae sp. nov., isolated from the fecal material of an alpaca.</title>
        <authorList>
            <person name="Miller S."/>
            <person name="Hendry M."/>
            <person name="King J."/>
            <person name="Sankaranarayanan K."/>
            <person name="Lawson P.A."/>
        </authorList>
    </citation>
    <scope>NUCLEOTIDE SEQUENCE [LARGE SCALE GENOMIC DNA]</scope>
    <source>
        <strain evidence="3 4">A1-XYC3</strain>
    </source>
</reference>
<proteinExistence type="predicted"/>
<keyword evidence="1" id="KW-0472">Membrane</keyword>
<dbReference type="EMBL" id="JARUJP010000036">
    <property type="protein sequence ID" value="MDW8803012.1"/>
    <property type="molecule type" value="Genomic_DNA"/>
</dbReference>
<gene>
    <name evidence="3" type="ORF">P8V03_17895</name>
</gene>
<keyword evidence="4" id="KW-1185">Reference proteome</keyword>
<organism evidence="3 4">
    <name type="scientific">Clostridium tanneri</name>
    <dbReference type="NCBI Taxonomy" id="3037988"/>
    <lineage>
        <taxon>Bacteria</taxon>
        <taxon>Bacillati</taxon>
        <taxon>Bacillota</taxon>
        <taxon>Clostridia</taxon>
        <taxon>Eubacteriales</taxon>
        <taxon>Clostridiaceae</taxon>
        <taxon>Clostridium</taxon>
    </lineage>
</organism>
<keyword evidence="3" id="KW-0378">Hydrolase</keyword>
<feature type="transmembrane region" description="Helical" evidence="1">
    <location>
        <begin position="449"/>
        <end position="471"/>
    </location>
</feature>
<dbReference type="PANTHER" id="PTHR46825:SF9">
    <property type="entry name" value="BETA-LACTAMASE-RELATED DOMAIN-CONTAINING PROTEIN"/>
    <property type="match status" value="1"/>
</dbReference>
<dbReference type="InterPro" id="IPR001466">
    <property type="entry name" value="Beta-lactam-related"/>
</dbReference>
<dbReference type="EC" id="3.1.1.103" evidence="3"/>
<dbReference type="InterPro" id="IPR050491">
    <property type="entry name" value="AmpC-like"/>
</dbReference>
<evidence type="ECO:0000259" key="2">
    <source>
        <dbReference type="Pfam" id="PF00144"/>
    </source>
</evidence>
<dbReference type="GO" id="GO:0016787">
    <property type="term" value="F:hydrolase activity"/>
    <property type="evidence" value="ECO:0007669"/>
    <property type="project" value="UniProtKB-KW"/>
</dbReference>
<keyword evidence="1" id="KW-0812">Transmembrane</keyword>
<dbReference type="InterPro" id="IPR012338">
    <property type="entry name" value="Beta-lactam/transpept-like"/>
</dbReference>
<feature type="transmembrane region" description="Helical" evidence="1">
    <location>
        <begin position="378"/>
        <end position="396"/>
    </location>
</feature>
<feature type="domain" description="Beta-lactamase-related" evidence="2">
    <location>
        <begin position="36"/>
        <end position="346"/>
    </location>
</feature>
<feature type="transmembrane region" description="Helical" evidence="1">
    <location>
        <begin position="417"/>
        <end position="437"/>
    </location>
</feature>
<name>A0ABU4JXW8_9CLOT</name>
<comment type="caution">
    <text evidence="3">The sequence shown here is derived from an EMBL/GenBank/DDBJ whole genome shotgun (WGS) entry which is preliminary data.</text>
</comment>